<reference evidence="1 2" key="1">
    <citation type="submission" date="2015-01" db="EMBL/GenBank/DDBJ databases">
        <title>Evolution of Trichinella species and genotypes.</title>
        <authorList>
            <person name="Korhonen P.K."/>
            <person name="Edoardo P."/>
            <person name="Giuseppe L.R."/>
            <person name="Gasser R.B."/>
        </authorList>
    </citation>
    <scope>NUCLEOTIDE SEQUENCE [LARGE SCALE GENOMIC DNA]</scope>
    <source>
        <strain evidence="1">ISS1980</strain>
    </source>
</reference>
<keyword evidence="2" id="KW-1185">Reference proteome</keyword>
<organism evidence="1 2">
    <name type="scientific">Trichinella papuae</name>
    <dbReference type="NCBI Taxonomy" id="268474"/>
    <lineage>
        <taxon>Eukaryota</taxon>
        <taxon>Metazoa</taxon>
        <taxon>Ecdysozoa</taxon>
        <taxon>Nematoda</taxon>
        <taxon>Enoplea</taxon>
        <taxon>Dorylaimia</taxon>
        <taxon>Trichinellida</taxon>
        <taxon>Trichinellidae</taxon>
        <taxon>Trichinella</taxon>
    </lineage>
</organism>
<proteinExistence type="predicted"/>
<name>A0A0V1N2I6_9BILA</name>
<sequence length="63" mass="7713">MRSLKEYFWTFLFDQYYHLNLRLAGYFRIYKICIIAQIFDKKLQFSYCLANCMSKVDTNLPIL</sequence>
<gene>
    <name evidence="1" type="ORF">T10_580</name>
</gene>
<accession>A0A0V1N2I6</accession>
<dbReference type="AlphaFoldDB" id="A0A0V1N2I6"/>
<dbReference type="Proteomes" id="UP000054843">
    <property type="component" value="Unassembled WGS sequence"/>
</dbReference>
<comment type="caution">
    <text evidence="1">The sequence shown here is derived from an EMBL/GenBank/DDBJ whole genome shotgun (WGS) entry which is preliminary data.</text>
</comment>
<evidence type="ECO:0000313" key="1">
    <source>
        <dbReference type="EMBL" id="KRZ78051.1"/>
    </source>
</evidence>
<dbReference type="EMBL" id="JYDO01000015">
    <property type="protein sequence ID" value="KRZ78051.1"/>
    <property type="molecule type" value="Genomic_DNA"/>
</dbReference>
<evidence type="ECO:0000313" key="2">
    <source>
        <dbReference type="Proteomes" id="UP000054843"/>
    </source>
</evidence>
<protein>
    <submittedName>
        <fullName evidence="1">Uncharacterized protein</fullName>
    </submittedName>
</protein>